<gene>
    <name evidence="1" type="ORF">R69776_03181</name>
</gene>
<dbReference type="EMBL" id="CAJNBH010000008">
    <property type="protein sequence ID" value="CAE6756604.1"/>
    <property type="molecule type" value="Genomic_DNA"/>
</dbReference>
<dbReference type="Proteomes" id="UP000673821">
    <property type="component" value="Unassembled WGS sequence"/>
</dbReference>
<dbReference type="SUPFAM" id="SSF143100">
    <property type="entry name" value="TTHA1013/TTHA0281-like"/>
    <property type="match status" value="1"/>
</dbReference>
<evidence type="ECO:0008006" key="3">
    <source>
        <dbReference type="Google" id="ProtNLM"/>
    </source>
</evidence>
<accession>A0ABN7LL30</accession>
<comment type="caution">
    <text evidence="1">The sequence shown here is derived from an EMBL/GenBank/DDBJ whole genome shotgun (WGS) entry which is preliminary data.</text>
</comment>
<proteinExistence type="predicted"/>
<dbReference type="InterPro" id="IPR035069">
    <property type="entry name" value="TTHA1013/TTHA0281-like"/>
</dbReference>
<evidence type="ECO:0000313" key="2">
    <source>
        <dbReference type="Proteomes" id="UP000673821"/>
    </source>
</evidence>
<reference evidence="1 2" key="1">
    <citation type="submission" date="2021-02" db="EMBL/GenBank/DDBJ databases">
        <authorList>
            <person name="Vanwijnsberghe S."/>
        </authorList>
    </citation>
    <scope>NUCLEOTIDE SEQUENCE [LARGE SCALE GENOMIC DNA]</scope>
    <source>
        <strain evidence="1 2">R-69776</strain>
    </source>
</reference>
<name>A0ABN7LL30_9BURK</name>
<evidence type="ECO:0000313" key="1">
    <source>
        <dbReference type="EMBL" id="CAE6756604.1"/>
    </source>
</evidence>
<organism evidence="1 2">
    <name type="scientific">Paraburkholderia nemoris</name>
    <dbReference type="NCBI Taxonomy" id="2793076"/>
    <lineage>
        <taxon>Bacteria</taxon>
        <taxon>Pseudomonadati</taxon>
        <taxon>Pseudomonadota</taxon>
        <taxon>Betaproteobacteria</taxon>
        <taxon>Burkholderiales</taxon>
        <taxon>Burkholderiaceae</taxon>
        <taxon>Paraburkholderia</taxon>
    </lineage>
</organism>
<protein>
    <recommendedName>
        <fullName evidence="3">Type II toxin-antitoxin system HicB family antitoxin</fullName>
    </recommendedName>
</protein>
<keyword evidence="2" id="KW-1185">Reference proteome</keyword>
<sequence length="72" mass="8132">MISMAYKGYFAQVKFDPRENIFVGHVLGISDRTSFHGETVTELTDDFRQAVDHYLEDCAKSGCDPQIPHPAK</sequence>